<dbReference type="PANTHER" id="PTHR43364">
    <property type="entry name" value="NADH-SPECIFIC METHYLGLYOXAL REDUCTASE-RELATED"/>
    <property type="match status" value="1"/>
</dbReference>
<dbReference type="RefSeq" id="XP_066668783.1">
    <property type="nucleotide sequence ID" value="XM_066809860.1"/>
</dbReference>
<organism evidence="3 4">
    <name type="scientific">Apiospora hydei</name>
    <dbReference type="NCBI Taxonomy" id="1337664"/>
    <lineage>
        <taxon>Eukaryota</taxon>
        <taxon>Fungi</taxon>
        <taxon>Dikarya</taxon>
        <taxon>Ascomycota</taxon>
        <taxon>Pezizomycotina</taxon>
        <taxon>Sordariomycetes</taxon>
        <taxon>Xylariomycetidae</taxon>
        <taxon>Amphisphaeriales</taxon>
        <taxon>Apiosporaceae</taxon>
        <taxon>Apiospora</taxon>
    </lineage>
</organism>
<dbReference type="Proteomes" id="UP001433268">
    <property type="component" value="Unassembled WGS sequence"/>
</dbReference>
<evidence type="ECO:0000256" key="1">
    <source>
        <dbReference type="ARBA" id="ARBA00023002"/>
    </source>
</evidence>
<accession>A0ABR1WQB7</accession>
<dbReference type="PANTHER" id="PTHR43364:SF4">
    <property type="entry name" value="NAD(P)-LINKED OXIDOREDUCTASE SUPERFAMILY PROTEIN"/>
    <property type="match status" value="1"/>
</dbReference>
<gene>
    <name evidence="3" type="ORF">PG997_005545</name>
</gene>
<keyword evidence="1" id="KW-0560">Oxidoreductase</keyword>
<dbReference type="GeneID" id="92042920"/>
<evidence type="ECO:0000259" key="2">
    <source>
        <dbReference type="Pfam" id="PF00248"/>
    </source>
</evidence>
<proteinExistence type="predicted"/>
<dbReference type="SUPFAM" id="SSF51430">
    <property type="entry name" value="NAD(P)-linked oxidoreductase"/>
    <property type="match status" value="1"/>
</dbReference>
<sequence length="312" mass="33133">MASPSAPQLIYGCGGLGHEIPADSAAELLQTLKDGGVTRLDTAALYPPTDIGASQRILGKTRASAELGFTIDTKVMVSISGIAGTLEPAKIEKSAAQSVKDLGFSDGGAKINVFYAHAPDVATPLEDQAAAFDAQYKKGLFNKLGLCNFPAPMLEEYMAICERSGYIKPSVYQGLYNLIDRRHEGAVMDLVRQHNMTFVAHSPHAGGFLHGGLTSGRGNIMSMDARRYDTAKHHAAVRALDKALEPHQGLAKTDVAIRWLAFHSRLGPDDAIIFGASKIAQAEQTIAAVAQGPLPDGIVAALDDMWKALIAV</sequence>
<dbReference type="EMBL" id="JAQQWN010000005">
    <property type="protein sequence ID" value="KAK8084274.1"/>
    <property type="molecule type" value="Genomic_DNA"/>
</dbReference>
<evidence type="ECO:0000313" key="3">
    <source>
        <dbReference type="EMBL" id="KAK8084274.1"/>
    </source>
</evidence>
<dbReference type="InterPro" id="IPR050523">
    <property type="entry name" value="AKR_Detox_Biosynth"/>
</dbReference>
<reference evidence="3 4" key="1">
    <citation type="submission" date="2023-01" db="EMBL/GenBank/DDBJ databases">
        <title>Analysis of 21 Apiospora genomes using comparative genomics revels a genus with tremendous synthesis potential of carbohydrate active enzymes and secondary metabolites.</title>
        <authorList>
            <person name="Sorensen T."/>
        </authorList>
    </citation>
    <scope>NUCLEOTIDE SEQUENCE [LARGE SCALE GENOMIC DNA]</scope>
    <source>
        <strain evidence="3 4">CBS 114990</strain>
    </source>
</reference>
<comment type="caution">
    <text evidence="3">The sequence shown here is derived from an EMBL/GenBank/DDBJ whole genome shotgun (WGS) entry which is preliminary data.</text>
</comment>
<dbReference type="InterPro" id="IPR023210">
    <property type="entry name" value="NADP_OxRdtase_dom"/>
</dbReference>
<evidence type="ECO:0000313" key="4">
    <source>
        <dbReference type="Proteomes" id="UP001433268"/>
    </source>
</evidence>
<keyword evidence="4" id="KW-1185">Reference proteome</keyword>
<dbReference type="InterPro" id="IPR036812">
    <property type="entry name" value="NAD(P)_OxRdtase_dom_sf"/>
</dbReference>
<dbReference type="Gene3D" id="3.20.20.100">
    <property type="entry name" value="NADP-dependent oxidoreductase domain"/>
    <property type="match status" value="1"/>
</dbReference>
<feature type="domain" description="NADP-dependent oxidoreductase" evidence="2">
    <location>
        <begin position="9"/>
        <end position="306"/>
    </location>
</feature>
<name>A0ABR1WQB7_9PEZI</name>
<protein>
    <submittedName>
        <fullName evidence="3">Aldo/keto reductase</fullName>
    </submittedName>
</protein>
<dbReference type="Pfam" id="PF00248">
    <property type="entry name" value="Aldo_ket_red"/>
    <property type="match status" value="1"/>
</dbReference>